<dbReference type="PANTHER" id="PTHR22746:SF10">
    <property type="entry name" value="GUANINE NUCLEOTIDE EXCHANGE FACTOR SUBUNIT RIC1"/>
    <property type="match status" value="1"/>
</dbReference>
<dbReference type="AlphaFoldDB" id="A0A6P9E622"/>
<dbReference type="GO" id="GO:0034066">
    <property type="term" value="C:Ric1-Rgp1 guanyl-nucleotide exchange factor complex"/>
    <property type="evidence" value="ECO:0007669"/>
    <property type="project" value="InterPro"/>
</dbReference>
<dbReference type="InterPro" id="IPR009771">
    <property type="entry name" value="RIC1_C"/>
</dbReference>
<evidence type="ECO:0000256" key="1">
    <source>
        <dbReference type="ARBA" id="ARBA00004370"/>
    </source>
</evidence>
<evidence type="ECO:0000313" key="5">
    <source>
        <dbReference type="RefSeq" id="XP_035542851.1"/>
    </source>
</evidence>
<dbReference type="RefSeq" id="XP_035542851.1">
    <property type="nucleotide sequence ID" value="XM_035686958.1"/>
</dbReference>
<dbReference type="InterPro" id="IPR040096">
    <property type="entry name" value="Ric1"/>
</dbReference>
<sequence>MLLSVFGFVSCICHINNSVHSYVSIFFLSNSVFVCVGQRDKREEALRLAQLSAEKPHFSHCLEWLLFTVFDTEITRQNTNKHHVSAPKYANNSSLLEKTCDLIRSFPEYFDVVVSVARKTDGRHWADLFSAAGRSTELFEECLQRRWYRTAACYILVIAKLEGPAVSQYCALRLLQATLDESLYELAGELVRFLLRSGREYEQASTDSDRSSPRFLGYFLSRTSYRKQSLDKSNSLKEQSAHVAPVKNILENHASYLMSGKELSKLVAFVKGTQFDLVEYLQRERYGCARLENFASGLELIGQKLQMGMLQSRLDAEFLLAHMCSVKFKEWIVVLATLLRRSEVLLDLFQHDMRLWKAYSITLQSHLAFSEYHDLLEDLEEKLSSVANLEEK</sequence>
<accession>A0A6P9E622</accession>
<dbReference type="GO" id="GO:0016020">
    <property type="term" value="C:membrane"/>
    <property type="evidence" value="ECO:0007669"/>
    <property type="project" value="UniProtKB-SubCell"/>
</dbReference>
<evidence type="ECO:0000256" key="2">
    <source>
        <dbReference type="ARBA" id="ARBA00023136"/>
    </source>
</evidence>
<evidence type="ECO:0000313" key="4">
    <source>
        <dbReference type="Proteomes" id="UP000235220"/>
    </source>
</evidence>
<name>A0A6P9E622_JUGRE</name>
<comment type="subcellular location">
    <subcellularLocation>
        <location evidence="1">Membrane</location>
    </subcellularLocation>
</comment>
<reference evidence="5" key="1">
    <citation type="submission" date="2025-08" db="UniProtKB">
        <authorList>
            <consortium name="RefSeq"/>
        </authorList>
    </citation>
    <scope>IDENTIFICATION</scope>
    <source>
        <tissue evidence="5">Leaves</tissue>
    </source>
</reference>
<dbReference type="Proteomes" id="UP000235220">
    <property type="component" value="Unplaced"/>
</dbReference>
<dbReference type="PANTHER" id="PTHR22746">
    <property type="entry name" value="RAB6A-GEF COMPLEX PARTNER PROTEIN 1"/>
    <property type="match status" value="1"/>
</dbReference>
<protein>
    <submittedName>
        <fullName evidence="5">Guanine nucleotide exchange factor subunit RIC1-like isoform X2</fullName>
    </submittedName>
</protein>
<gene>
    <name evidence="5" type="primary">LOC118345303</name>
</gene>
<dbReference type="Pfam" id="PF07064">
    <property type="entry name" value="RIC1"/>
    <property type="match status" value="1"/>
</dbReference>
<proteinExistence type="predicted"/>
<evidence type="ECO:0000259" key="3">
    <source>
        <dbReference type="Pfam" id="PF07064"/>
    </source>
</evidence>
<keyword evidence="4" id="KW-1185">Reference proteome</keyword>
<organism evidence="4 5">
    <name type="scientific">Juglans regia</name>
    <name type="common">English walnut</name>
    <dbReference type="NCBI Taxonomy" id="51240"/>
    <lineage>
        <taxon>Eukaryota</taxon>
        <taxon>Viridiplantae</taxon>
        <taxon>Streptophyta</taxon>
        <taxon>Embryophyta</taxon>
        <taxon>Tracheophyta</taxon>
        <taxon>Spermatophyta</taxon>
        <taxon>Magnoliopsida</taxon>
        <taxon>eudicotyledons</taxon>
        <taxon>Gunneridae</taxon>
        <taxon>Pentapetalae</taxon>
        <taxon>rosids</taxon>
        <taxon>fabids</taxon>
        <taxon>Fagales</taxon>
        <taxon>Juglandaceae</taxon>
        <taxon>Juglans</taxon>
    </lineage>
</organism>
<feature type="domain" description="RIC1 C-terminal alpha solenoid region" evidence="3">
    <location>
        <begin position="38"/>
        <end position="206"/>
    </location>
</feature>
<dbReference type="GO" id="GO:0006886">
    <property type="term" value="P:intracellular protein transport"/>
    <property type="evidence" value="ECO:0007669"/>
    <property type="project" value="InterPro"/>
</dbReference>
<dbReference type="GeneID" id="118345303"/>
<keyword evidence="2" id="KW-0472">Membrane</keyword>